<dbReference type="GO" id="GO:0006313">
    <property type="term" value="P:DNA transposition"/>
    <property type="evidence" value="ECO:0007669"/>
    <property type="project" value="InterPro"/>
</dbReference>
<dbReference type="InterPro" id="IPR001598">
    <property type="entry name" value="Transposase_IS30_CS"/>
</dbReference>
<dbReference type="PANTHER" id="PTHR10948">
    <property type="entry name" value="TRANSPOSASE"/>
    <property type="match status" value="1"/>
</dbReference>
<dbReference type="Proteomes" id="UP000004688">
    <property type="component" value="Chromosome"/>
</dbReference>
<keyword evidence="5" id="KW-1185">Reference proteome</keyword>
<sequence>MQIEPCKMDGNGAEAALDSFTRQMRRLPAALRKSMTYDRGSDPLMVCEQTTAGQWMACHPELARRLKIDIWFCDPHAPWQRGSNENTNGLLRQYMPKGTDLNGASQTWLNDVANLMNNRPRKTLGWRTPAEAMADEIAAFKSTVALDV</sequence>
<protein>
    <recommendedName>
        <fullName evidence="3">Integrase catalytic domain-containing protein</fullName>
    </recommendedName>
</protein>
<evidence type="ECO:0000313" key="4">
    <source>
        <dbReference type="EMBL" id="AGI74482.1"/>
    </source>
</evidence>
<reference evidence="4 5" key="1">
    <citation type="journal article" date="2013" name="PLoS ONE">
        <title>Poles Apart: Arctic and Antarctic Octadecabacter strains Share High Genome Plasticity and a New Type of Xanthorhodopsin.</title>
        <authorList>
            <person name="Vollmers J."/>
            <person name="Voget S."/>
            <person name="Dietrich S."/>
            <person name="Gollnow K."/>
            <person name="Smits M."/>
            <person name="Meyer K."/>
            <person name="Brinkhoff T."/>
            <person name="Simon M."/>
            <person name="Daniel R."/>
        </authorList>
    </citation>
    <scope>NUCLEOTIDE SEQUENCE [LARGE SCALE GENOMIC DNA]</scope>
    <source>
        <strain evidence="4 5">238</strain>
    </source>
</reference>
<dbReference type="STRING" id="391616.OA238_c46300"/>
<dbReference type="InterPro" id="IPR051917">
    <property type="entry name" value="Transposase-Integrase"/>
</dbReference>
<dbReference type="GO" id="GO:0003677">
    <property type="term" value="F:DNA binding"/>
    <property type="evidence" value="ECO:0007669"/>
    <property type="project" value="InterPro"/>
</dbReference>
<dbReference type="PROSITE" id="PS50994">
    <property type="entry name" value="INTEGRASE"/>
    <property type="match status" value="1"/>
</dbReference>
<evidence type="ECO:0000313" key="5">
    <source>
        <dbReference type="Proteomes" id="UP000004688"/>
    </source>
</evidence>
<evidence type="ECO:0000259" key="3">
    <source>
        <dbReference type="PROSITE" id="PS50994"/>
    </source>
</evidence>
<name>M9RQP4_9RHOB</name>
<dbReference type="eggNOG" id="COG2826">
    <property type="taxonomic scope" value="Bacteria"/>
</dbReference>
<dbReference type="GO" id="GO:0004803">
    <property type="term" value="F:transposase activity"/>
    <property type="evidence" value="ECO:0007669"/>
    <property type="project" value="InterPro"/>
</dbReference>
<dbReference type="InterPro" id="IPR001584">
    <property type="entry name" value="Integrase_cat-core"/>
</dbReference>
<dbReference type="PROSITE" id="PS01043">
    <property type="entry name" value="TRANSPOSASE_IS30"/>
    <property type="match status" value="1"/>
</dbReference>
<organism evidence="4 5">
    <name type="scientific">Octadecabacter arcticus 238</name>
    <dbReference type="NCBI Taxonomy" id="391616"/>
    <lineage>
        <taxon>Bacteria</taxon>
        <taxon>Pseudomonadati</taxon>
        <taxon>Pseudomonadota</taxon>
        <taxon>Alphaproteobacteria</taxon>
        <taxon>Rhodobacterales</taxon>
        <taxon>Roseobacteraceae</taxon>
        <taxon>Octadecabacter</taxon>
    </lineage>
</organism>
<dbReference type="NCBIfam" id="NF033563">
    <property type="entry name" value="transpos_IS30"/>
    <property type="match status" value="1"/>
</dbReference>
<dbReference type="InterPro" id="IPR036397">
    <property type="entry name" value="RNaseH_sf"/>
</dbReference>
<dbReference type="AlphaFoldDB" id="M9RQP4"/>
<dbReference type="InterPro" id="IPR012337">
    <property type="entry name" value="RNaseH-like_sf"/>
</dbReference>
<accession>M9RQP4</accession>
<gene>
    <name evidence="4" type="ORF">OA238_c46300</name>
</gene>
<dbReference type="KEGG" id="oar:OA238_c46300"/>
<proteinExistence type="inferred from homology"/>
<dbReference type="EMBL" id="CP003742">
    <property type="protein sequence ID" value="AGI74482.1"/>
    <property type="molecule type" value="Genomic_DNA"/>
</dbReference>
<evidence type="ECO:0000256" key="1">
    <source>
        <dbReference type="ARBA" id="ARBA00002190"/>
    </source>
</evidence>
<dbReference type="GO" id="GO:0005829">
    <property type="term" value="C:cytosol"/>
    <property type="evidence" value="ECO:0007669"/>
    <property type="project" value="TreeGrafter"/>
</dbReference>
<comment type="function">
    <text evidence="1">Required for the transposition of the insertion element.</text>
</comment>
<dbReference type="InterPro" id="IPR053392">
    <property type="entry name" value="Transposase_IS30-like"/>
</dbReference>
<dbReference type="SUPFAM" id="SSF53098">
    <property type="entry name" value="Ribonuclease H-like"/>
    <property type="match status" value="1"/>
</dbReference>
<comment type="similarity">
    <text evidence="2">Belongs to the transposase IS30 family.</text>
</comment>
<evidence type="ECO:0000256" key="2">
    <source>
        <dbReference type="ARBA" id="ARBA00006363"/>
    </source>
</evidence>
<dbReference type="HOGENOM" id="CLU_035706_4_2_5"/>
<dbReference type="Gene3D" id="3.30.420.10">
    <property type="entry name" value="Ribonuclease H-like superfamily/Ribonuclease H"/>
    <property type="match status" value="1"/>
</dbReference>
<dbReference type="PANTHER" id="PTHR10948:SF23">
    <property type="entry name" value="TRANSPOSASE INSI FOR INSERTION SEQUENCE ELEMENT IS30A-RELATED"/>
    <property type="match status" value="1"/>
</dbReference>
<feature type="domain" description="Integrase catalytic" evidence="3">
    <location>
        <begin position="1"/>
        <end position="137"/>
    </location>
</feature>
<dbReference type="GO" id="GO:0015074">
    <property type="term" value="P:DNA integration"/>
    <property type="evidence" value="ECO:0007669"/>
    <property type="project" value="InterPro"/>
</dbReference>